<sequence length="317" mass="33837">MDVDGCLIDPNPDIIGIGIRISIYVLSLASPLISFFLHSTELSGSIESSLGATGLALLLTTVIQTALGGIALFHALCVLHLLGLVGISIRPKGQYPATVVRTTTLLVLYVVAVSGSLIYFIYVFANAPHFGNQPECNYETKYVLFGVDIQATNAVIRWIFVAIFAMLALGLVMWLVCMSGAACCLALDCGCGRSSSSDDRESELGADDGLYDGYAGSAHANAWSQFIRMLGQLGASIYMMVMLELIIQRNELLPNIADWTFGQVLAMMMLIGPLIESVSLLLGKVKMKPSDNSHGRGGGGGGFEAAVARGRFSMPER</sequence>
<feature type="transmembrane region" description="Helical" evidence="1">
    <location>
        <begin position="226"/>
        <end position="247"/>
    </location>
</feature>
<organism evidence="2 3">
    <name type="scientific">Penicillium flavigenum</name>
    <dbReference type="NCBI Taxonomy" id="254877"/>
    <lineage>
        <taxon>Eukaryota</taxon>
        <taxon>Fungi</taxon>
        <taxon>Dikarya</taxon>
        <taxon>Ascomycota</taxon>
        <taxon>Pezizomycotina</taxon>
        <taxon>Eurotiomycetes</taxon>
        <taxon>Eurotiomycetidae</taxon>
        <taxon>Eurotiales</taxon>
        <taxon>Aspergillaceae</taxon>
        <taxon>Penicillium</taxon>
    </lineage>
</organism>
<keyword evidence="3" id="KW-1185">Reference proteome</keyword>
<reference evidence="3" key="1">
    <citation type="journal article" date="2017" name="Nat. Microbiol.">
        <title>Global analysis of biosynthetic gene clusters reveals vast potential of secondary metabolite production in Penicillium species.</title>
        <authorList>
            <person name="Nielsen J.C."/>
            <person name="Grijseels S."/>
            <person name="Prigent S."/>
            <person name="Ji B."/>
            <person name="Dainat J."/>
            <person name="Nielsen K.F."/>
            <person name="Frisvad J.C."/>
            <person name="Workman M."/>
            <person name="Nielsen J."/>
        </authorList>
    </citation>
    <scope>NUCLEOTIDE SEQUENCE [LARGE SCALE GENOMIC DNA]</scope>
    <source>
        <strain evidence="3">IBT 14082</strain>
    </source>
</reference>
<evidence type="ECO:0000313" key="3">
    <source>
        <dbReference type="Proteomes" id="UP000191342"/>
    </source>
</evidence>
<feature type="transmembrane region" description="Helical" evidence="1">
    <location>
        <begin position="17"/>
        <end position="37"/>
    </location>
</feature>
<dbReference type="Proteomes" id="UP000191342">
    <property type="component" value="Unassembled WGS sequence"/>
</dbReference>
<feature type="transmembrane region" description="Helical" evidence="1">
    <location>
        <begin position="106"/>
        <end position="125"/>
    </location>
</feature>
<feature type="transmembrane region" description="Helical" evidence="1">
    <location>
        <begin position="158"/>
        <end position="187"/>
    </location>
</feature>
<protein>
    <submittedName>
        <fullName evidence="2">Uncharacterized protein</fullName>
    </submittedName>
</protein>
<name>A0A1V6U3Z3_9EURO</name>
<keyword evidence="1" id="KW-1133">Transmembrane helix</keyword>
<dbReference type="EMBL" id="MLQL01000001">
    <property type="protein sequence ID" value="OQE32839.1"/>
    <property type="molecule type" value="Genomic_DNA"/>
</dbReference>
<keyword evidence="1" id="KW-0812">Transmembrane</keyword>
<feature type="transmembrane region" description="Helical" evidence="1">
    <location>
        <begin position="57"/>
        <end position="85"/>
    </location>
</feature>
<evidence type="ECO:0000256" key="1">
    <source>
        <dbReference type="SAM" id="Phobius"/>
    </source>
</evidence>
<evidence type="ECO:0000313" key="2">
    <source>
        <dbReference type="EMBL" id="OQE32839.1"/>
    </source>
</evidence>
<comment type="caution">
    <text evidence="2">The sequence shown here is derived from an EMBL/GenBank/DDBJ whole genome shotgun (WGS) entry which is preliminary data.</text>
</comment>
<dbReference type="AlphaFoldDB" id="A0A1V6U3Z3"/>
<dbReference type="OrthoDB" id="5427664at2759"/>
<feature type="transmembrane region" description="Helical" evidence="1">
    <location>
        <begin position="259"/>
        <end position="282"/>
    </location>
</feature>
<accession>A0A1V6U3Z3</accession>
<proteinExistence type="predicted"/>
<keyword evidence="1" id="KW-0472">Membrane</keyword>
<gene>
    <name evidence="2" type="ORF">PENFLA_c001G05571</name>
</gene>